<comment type="similarity">
    <text evidence="2">Belongs to the peptidase S1 family. CLIP subfamily.</text>
</comment>
<dbReference type="Gene3D" id="2.40.10.10">
    <property type="entry name" value="Trypsin-like serine proteases"/>
    <property type="match status" value="1"/>
</dbReference>
<dbReference type="Pfam" id="PF00089">
    <property type="entry name" value="Trypsin"/>
    <property type="match status" value="1"/>
</dbReference>
<evidence type="ECO:0000259" key="3">
    <source>
        <dbReference type="Pfam" id="PF00089"/>
    </source>
</evidence>
<dbReference type="GO" id="GO:0004252">
    <property type="term" value="F:serine-type endopeptidase activity"/>
    <property type="evidence" value="ECO:0007669"/>
    <property type="project" value="InterPro"/>
</dbReference>
<name>A0A1B6LJU3_9HEMI</name>
<gene>
    <name evidence="4" type="ORF">g.40150</name>
</gene>
<dbReference type="PANTHER" id="PTHR24256">
    <property type="entry name" value="TRYPTASE-RELATED"/>
    <property type="match status" value="1"/>
</dbReference>
<feature type="domain" description="Peptidase S1" evidence="3">
    <location>
        <begin position="3"/>
        <end position="111"/>
    </location>
</feature>
<dbReference type="SUPFAM" id="SSF50494">
    <property type="entry name" value="Trypsin-like serine proteases"/>
    <property type="match status" value="1"/>
</dbReference>
<sequence>ETVLVGWRRIATRDNRKLKALRVRVIDLDECRRNLNLAGSEIGNSTKLLCTNSRGMVECIEKYGNSLMIKRRYTEHPKFYILGVASRFVFPCPYDFIPTVYTRVSDYLNWILDNIEVDT</sequence>
<evidence type="ECO:0000256" key="1">
    <source>
        <dbReference type="ARBA" id="ARBA00023157"/>
    </source>
</evidence>
<evidence type="ECO:0000256" key="2">
    <source>
        <dbReference type="ARBA" id="ARBA00024195"/>
    </source>
</evidence>
<dbReference type="InterPro" id="IPR051487">
    <property type="entry name" value="Ser/Thr_Proteases_Immune/Dev"/>
</dbReference>
<proteinExistence type="inferred from homology"/>
<reference evidence="4" key="1">
    <citation type="submission" date="2015-11" db="EMBL/GenBank/DDBJ databases">
        <title>De novo transcriptome assembly of four potential Pierce s Disease insect vectors from Arizona vineyards.</title>
        <authorList>
            <person name="Tassone E.E."/>
        </authorList>
    </citation>
    <scope>NUCLEOTIDE SEQUENCE</scope>
</reference>
<evidence type="ECO:0000313" key="4">
    <source>
        <dbReference type="EMBL" id="JAT23940.1"/>
    </source>
</evidence>
<dbReference type="InterPro" id="IPR043504">
    <property type="entry name" value="Peptidase_S1_PA_chymotrypsin"/>
</dbReference>
<protein>
    <recommendedName>
        <fullName evidence="3">Peptidase S1 domain-containing protein</fullName>
    </recommendedName>
</protein>
<feature type="non-terminal residue" evidence="4">
    <location>
        <position position="1"/>
    </location>
</feature>
<organism evidence="4">
    <name type="scientific">Graphocephala atropunctata</name>
    <dbReference type="NCBI Taxonomy" id="36148"/>
    <lineage>
        <taxon>Eukaryota</taxon>
        <taxon>Metazoa</taxon>
        <taxon>Ecdysozoa</taxon>
        <taxon>Arthropoda</taxon>
        <taxon>Hexapoda</taxon>
        <taxon>Insecta</taxon>
        <taxon>Pterygota</taxon>
        <taxon>Neoptera</taxon>
        <taxon>Paraneoptera</taxon>
        <taxon>Hemiptera</taxon>
        <taxon>Auchenorrhyncha</taxon>
        <taxon>Membracoidea</taxon>
        <taxon>Cicadellidae</taxon>
        <taxon>Cicadellinae</taxon>
        <taxon>Cicadellini</taxon>
        <taxon>Graphocephala</taxon>
    </lineage>
</organism>
<dbReference type="GO" id="GO:0006508">
    <property type="term" value="P:proteolysis"/>
    <property type="evidence" value="ECO:0007669"/>
    <property type="project" value="InterPro"/>
</dbReference>
<dbReference type="EMBL" id="GEBQ01016037">
    <property type="protein sequence ID" value="JAT23940.1"/>
    <property type="molecule type" value="Transcribed_RNA"/>
</dbReference>
<dbReference type="InterPro" id="IPR009003">
    <property type="entry name" value="Peptidase_S1_PA"/>
</dbReference>
<dbReference type="InterPro" id="IPR001254">
    <property type="entry name" value="Trypsin_dom"/>
</dbReference>
<accession>A0A1B6LJU3</accession>
<dbReference type="AlphaFoldDB" id="A0A1B6LJU3"/>
<keyword evidence="1" id="KW-1015">Disulfide bond</keyword>